<evidence type="ECO:0000256" key="10">
    <source>
        <dbReference type="ARBA" id="ARBA00045651"/>
    </source>
</evidence>
<sequence length="152" mass="17330">MVNELNYSTYCEVHDCWERVRRVEGYKERVGIQVFIKFFTLCPDAMAVFGYEGNGISECVQSPSFLPHATRFVSMFDKAIDMLGPDIDMLTDIMLDLGRKHAGLGVKKEFYPPMGVALIDALKDVDPKFTRETELCWKIVYAALTLDMSRAE</sequence>
<keyword evidence="12" id="KW-0813">Transport</keyword>
<protein>
    <recommendedName>
        <fullName evidence="9">Nitrite reductase</fullName>
    </recommendedName>
</protein>
<evidence type="ECO:0000256" key="12">
    <source>
        <dbReference type="RuleBase" id="RU000356"/>
    </source>
</evidence>
<dbReference type="GO" id="GO:0005344">
    <property type="term" value="F:oxygen carrier activity"/>
    <property type="evidence" value="ECO:0007669"/>
    <property type="project" value="UniProtKB-KW"/>
</dbReference>
<evidence type="ECO:0000256" key="6">
    <source>
        <dbReference type="ARBA" id="ARBA00023002"/>
    </source>
</evidence>
<dbReference type="GO" id="GO:0016491">
    <property type="term" value="F:oxidoreductase activity"/>
    <property type="evidence" value="ECO:0007669"/>
    <property type="project" value="UniProtKB-KW"/>
</dbReference>
<dbReference type="CDD" id="cd01040">
    <property type="entry name" value="Mb-like"/>
    <property type="match status" value="1"/>
</dbReference>
<dbReference type="GO" id="GO:0020037">
    <property type="term" value="F:heme binding"/>
    <property type="evidence" value="ECO:0007669"/>
    <property type="project" value="InterPro"/>
</dbReference>
<reference evidence="14 15" key="1">
    <citation type="submission" date="2019-01" db="EMBL/GenBank/DDBJ databases">
        <authorList>
            <person name="Ferrante I. M."/>
        </authorList>
    </citation>
    <scope>NUCLEOTIDE SEQUENCE [LARGE SCALE GENOMIC DNA]</scope>
    <source>
        <strain evidence="14 15">B856</strain>
    </source>
</reference>
<dbReference type="PANTHER" id="PTHR46458:SF19">
    <property type="entry name" value="NEUROGLOBIN"/>
    <property type="match status" value="1"/>
</dbReference>
<dbReference type="PROSITE" id="PS01033">
    <property type="entry name" value="GLOBIN"/>
    <property type="match status" value="1"/>
</dbReference>
<evidence type="ECO:0000256" key="11">
    <source>
        <dbReference type="ARBA" id="ARBA00048118"/>
    </source>
</evidence>
<dbReference type="InterPro" id="IPR009050">
    <property type="entry name" value="Globin-like_sf"/>
</dbReference>
<dbReference type="Proteomes" id="UP000291116">
    <property type="component" value="Unassembled WGS sequence"/>
</dbReference>
<comment type="function">
    <text evidence="10">Monomeric globin with a bis-histidyl six-coordinate heme-iron atom through which it can bind dioxygen, carbon monoxide and nitric oxide. Could help transport oxygen and increase its availability to the metabolically active neuronal tissues, though its low quantity in tissues as well as its high affinity for dioxygen, which may limit its oxygen-releasing ability, argue against it. The ferrous/deoxygenated form exhibits a nitrite reductase activity and it could produce nitric oxide which in turn inhibits cellular respiration in response to hypoxia. In its ferrous/deoxygenated state, it may also exhibit GDI (Guanine nucleotide Dissociation Inhibitor) activity toward heterotrimeric G-alpha proteins, thereby regulating signal transduction to facilitate neuroprotective responses in the wake of hypoxia and associated oxidative stress.</text>
</comment>
<evidence type="ECO:0000313" key="14">
    <source>
        <dbReference type="EMBL" id="VEU43078.1"/>
    </source>
</evidence>
<accession>A0A448ZM21</accession>
<comment type="similarity">
    <text evidence="12">Belongs to the globin family.</text>
</comment>
<dbReference type="InterPro" id="IPR012292">
    <property type="entry name" value="Globin/Proto"/>
</dbReference>
<keyword evidence="15" id="KW-1185">Reference proteome</keyword>
<evidence type="ECO:0000256" key="5">
    <source>
        <dbReference type="ARBA" id="ARBA00022723"/>
    </source>
</evidence>
<dbReference type="GO" id="GO:0005829">
    <property type="term" value="C:cytosol"/>
    <property type="evidence" value="ECO:0007669"/>
    <property type="project" value="UniProtKB-SubCell"/>
</dbReference>
<keyword evidence="3" id="KW-0963">Cytoplasm</keyword>
<keyword evidence="12" id="KW-0561">Oxygen transport</keyword>
<dbReference type="PANTHER" id="PTHR46458">
    <property type="entry name" value="BLR2807 PROTEIN"/>
    <property type="match status" value="1"/>
</dbReference>
<organism evidence="14 15">
    <name type="scientific">Pseudo-nitzschia multistriata</name>
    <dbReference type="NCBI Taxonomy" id="183589"/>
    <lineage>
        <taxon>Eukaryota</taxon>
        <taxon>Sar</taxon>
        <taxon>Stramenopiles</taxon>
        <taxon>Ochrophyta</taxon>
        <taxon>Bacillariophyta</taxon>
        <taxon>Bacillariophyceae</taxon>
        <taxon>Bacillariophycidae</taxon>
        <taxon>Bacillariales</taxon>
        <taxon>Bacillariaceae</taxon>
        <taxon>Pseudo-nitzschia</taxon>
    </lineage>
</organism>
<keyword evidence="8" id="KW-0496">Mitochondrion</keyword>
<name>A0A448ZM21_9STRA</name>
<evidence type="ECO:0000259" key="13">
    <source>
        <dbReference type="PROSITE" id="PS01033"/>
    </source>
</evidence>
<keyword evidence="7" id="KW-0408">Iron</keyword>
<dbReference type="GO" id="GO:0005759">
    <property type="term" value="C:mitochondrial matrix"/>
    <property type="evidence" value="ECO:0007669"/>
    <property type="project" value="UniProtKB-SubCell"/>
</dbReference>
<gene>
    <name evidence="14" type="ORF">PSNMU_V1.4_AUG-EV-PASAV3_0100840</name>
</gene>
<evidence type="ECO:0000256" key="4">
    <source>
        <dbReference type="ARBA" id="ARBA00022617"/>
    </source>
</evidence>
<dbReference type="InterPro" id="IPR050532">
    <property type="entry name" value="Globin-like_OT"/>
</dbReference>
<dbReference type="PRINTS" id="PR01907">
    <property type="entry name" value="WORMGLOBIN"/>
</dbReference>
<evidence type="ECO:0000256" key="2">
    <source>
        <dbReference type="ARBA" id="ARBA00004514"/>
    </source>
</evidence>
<dbReference type="InterPro" id="IPR044399">
    <property type="entry name" value="Mb-like_M"/>
</dbReference>
<comment type="subcellular location">
    <subcellularLocation>
        <location evidence="2">Cytoplasm</location>
        <location evidence="2">Cytosol</location>
    </subcellularLocation>
    <subcellularLocation>
        <location evidence="1">Mitochondrion matrix</location>
    </subcellularLocation>
</comment>
<evidence type="ECO:0000256" key="9">
    <source>
        <dbReference type="ARBA" id="ARBA00044549"/>
    </source>
</evidence>
<evidence type="ECO:0000256" key="3">
    <source>
        <dbReference type="ARBA" id="ARBA00022490"/>
    </source>
</evidence>
<dbReference type="AlphaFoldDB" id="A0A448ZM21"/>
<dbReference type="SUPFAM" id="SSF46458">
    <property type="entry name" value="Globin-like"/>
    <property type="match status" value="1"/>
</dbReference>
<dbReference type="Pfam" id="PF00042">
    <property type="entry name" value="Globin"/>
    <property type="match status" value="1"/>
</dbReference>
<keyword evidence="5" id="KW-0479">Metal-binding</keyword>
<evidence type="ECO:0000256" key="7">
    <source>
        <dbReference type="ARBA" id="ARBA00023004"/>
    </source>
</evidence>
<dbReference type="EMBL" id="CAACVS010000516">
    <property type="protein sequence ID" value="VEU43078.1"/>
    <property type="molecule type" value="Genomic_DNA"/>
</dbReference>
<feature type="domain" description="Globin" evidence="13">
    <location>
        <begin position="4"/>
        <end position="152"/>
    </location>
</feature>
<comment type="catalytic activity">
    <reaction evidence="11">
        <text>Fe(III)-heme b-[protein] + nitric oxide + H2O = Fe(II)-heme b-[protein] + nitrite + 2 H(+)</text>
        <dbReference type="Rhea" id="RHEA:77711"/>
        <dbReference type="Rhea" id="RHEA-COMP:18975"/>
        <dbReference type="Rhea" id="RHEA-COMP:18976"/>
        <dbReference type="ChEBI" id="CHEBI:15377"/>
        <dbReference type="ChEBI" id="CHEBI:15378"/>
        <dbReference type="ChEBI" id="CHEBI:16301"/>
        <dbReference type="ChEBI" id="CHEBI:16480"/>
        <dbReference type="ChEBI" id="CHEBI:55376"/>
        <dbReference type="ChEBI" id="CHEBI:60344"/>
    </reaction>
    <physiologicalReaction direction="right-to-left" evidence="11">
        <dbReference type="Rhea" id="RHEA:77713"/>
    </physiologicalReaction>
</comment>
<proteinExistence type="inferred from homology"/>
<evidence type="ECO:0000313" key="15">
    <source>
        <dbReference type="Proteomes" id="UP000291116"/>
    </source>
</evidence>
<dbReference type="Gene3D" id="1.10.490.10">
    <property type="entry name" value="Globins"/>
    <property type="match status" value="1"/>
</dbReference>
<keyword evidence="6" id="KW-0560">Oxidoreductase</keyword>
<keyword evidence="4 12" id="KW-0349">Heme</keyword>
<dbReference type="GO" id="GO:0046872">
    <property type="term" value="F:metal ion binding"/>
    <property type="evidence" value="ECO:0007669"/>
    <property type="project" value="UniProtKB-KW"/>
</dbReference>
<evidence type="ECO:0000256" key="1">
    <source>
        <dbReference type="ARBA" id="ARBA00004305"/>
    </source>
</evidence>
<dbReference type="OrthoDB" id="417967at2759"/>
<dbReference type="GO" id="GO:0019825">
    <property type="term" value="F:oxygen binding"/>
    <property type="evidence" value="ECO:0007669"/>
    <property type="project" value="InterPro"/>
</dbReference>
<dbReference type="InterPro" id="IPR000971">
    <property type="entry name" value="Globin"/>
</dbReference>
<evidence type="ECO:0000256" key="8">
    <source>
        <dbReference type="ARBA" id="ARBA00023128"/>
    </source>
</evidence>